<organism evidence="1">
    <name type="scientific">Haemonchus placei</name>
    <name type="common">Barber's pole worm</name>
    <dbReference type="NCBI Taxonomy" id="6290"/>
    <lineage>
        <taxon>Eukaryota</taxon>
        <taxon>Metazoa</taxon>
        <taxon>Ecdysozoa</taxon>
        <taxon>Nematoda</taxon>
        <taxon>Chromadorea</taxon>
        <taxon>Rhabditida</taxon>
        <taxon>Rhabditina</taxon>
        <taxon>Rhabditomorpha</taxon>
        <taxon>Strongyloidea</taxon>
        <taxon>Trichostrongylidae</taxon>
        <taxon>Haemonchus</taxon>
    </lineage>
</organism>
<evidence type="ECO:0000313" key="1">
    <source>
        <dbReference type="WBParaSite" id="HPLM_0000982601-mRNA-1"/>
    </source>
</evidence>
<reference evidence="1" key="1">
    <citation type="submission" date="2017-02" db="UniProtKB">
        <authorList>
            <consortium name="WormBaseParasite"/>
        </authorList>
    </citation>
    <scope>IDENTIFICATION</scope>
</reference>
<accession>A0A0N4WGA8</accession>
<proteinExistence type="predicted"/>
<dbReference type="WBParaSite" id="HPLM_0000982601-mRNA-1">
    <property type="protein sequence ID" value="HPLM_0000982601-mRNA-1"/>
    <property type="gene ID" value="HPLM_0000982601"/>
</dbReference>
<dbReference type="AlphaFoldDB" id="A0A0N4WGA8"/>
<sequence>LSSIQPDIWTQDKQLSKREDIYQSCSQCGRRLCESASMTSFHAFNR</sequence>
<name>A0A0N4WGA8_HAEPC</name>
<protein>
    <submittedName>
        <fullName evidence="1">Nuclear receptor domain-containing protein</fullName>
    </submittedName>
</protein>